<evidence type="ECO:0000259" key="1">
    <source>
        <dbReference type="SMART" id="SM00382"/>
    </source>
</evidence>
<dbReference type="InterPro" id="IPR027417">
    <property type="entry name" value="P-loop_NTPase"/>
</dbReference>
<feature type="domain" description="AAA+ ATPase" evidence="1">
    <location>
        <begin position="501"/>
        <end position="638"/>
    </location>
</feature>
<dbReference type="Proteomes" id="UP000321367">
    <property type="component" value="Unassembled WGS sequence"/>
</dbReference>
<accession>A0A5C6ZUK8</accession>
<evidence type="ECO:0000313" key="2">
    <source>
        <dbReference type="EMBL" id="TXD94071.1"/>
    </source>
</evidence>
<keyword evidence="2" id="KW-0547">Nucleotide-binding</keyword>
<comment type="caution">
    <text evidence="2">The sequence shown here is derived from an EMBL/GenBank/DDBJ whole genome shotgun (WGS) entry which is preliminary data.</text>
</comment>
<dbReference type="GO" id="GO:0005524">
    <property type="term" value="F:ATP binding"/>
    <property type="evidence" value="ECO:0007669"/>
    <property type="project" value="UniProtKB-KW"/>
</dbReference>
<reference evidence="2 3" key="1">
    <citation type="submission" date="2019-08" db="EMBL/GenBank/DDBJ databases">
        <title>Genome sequence of Gillisia hiemivivida IC154 (type strain).</title>
        <authorList>
            <person name="Bowman J.P."/>
        </authorList>
    </citation>
    <scope>NUCLEOTIDE SEQUENCE [LARGE SCALE GENOMIC DNA]</scope>
    <source>
        <strain evidence="2 3">IC154</strain>
    </source>
</reference>
<dbReference type="InterPro" id="IPR003593">
    <property type="entry name" value="AAA+_ATPase"/>
</dbReference>
<dbReference type="RefSeq" id="WP_146931584.1">
    <property type="nucleotide sequence ID" value="NZ_CBCSHZ010000005.1"/>
</dbReference>
<proteinExistence type="predicted"/>
<name>A0A5C6ZUK8_9FLAO</name>
<dbReference type="SMART" id="SM00382">
    <property type="entry name" value="AAA"/>
    <property type="match status" value="1"/>
</dbReference>
<gene>
    <name evidence="2" type="ORF">ES724_07335</name>
</gene>
<dbReference type="OrthoDB" id="813088at2"/>
<evidence type="ECO:0000313" key="3">
    <source>
        <dbReference type="Proteomes" id="UP000321367"/>
    </source>
</evidence>
<organism evidence="2 3">
    <name type="scientific">Gillisia hiemivivida</name>
    <dbReference type="NCBI Taxonomy" id="291190"/>
    <lineage>
        <taxon>Bacteria</taxon>
        <taxon>Pseudomonadati</taxon>
        <taxon>Bacteroidota</taxon>
        <taxon>Flavobacteriia</taxon>
        <taxon>Flavobacteriales</taxon>
        <taxon>Flavobacteriaceae</taxon>
        <taxon>Gillisia</taxon>
    </lineage>
</organism>
<keyword evidence="2" id="KW-0067">ATP-binding</keyword>
<dbReference type="EMBL" id="VORY01000006">
    <property type="protein sequence ID" value="TXD94071.1"/>
    <property type="molecule type" value="Genomic_DNA"/>
</dbReference>
<dbReference type="AlphaFoldDB" id="A0A5C6ZUK8"/>
<keyword evidence="3" id="KW-1185">Reference proteome</keyword>
<dbReference type="SUPFAM" id="SSF52540">
    <property type="entry name" value="P-loop containing nucleoside triphosphate hydrolases"/>
    <property type="match status" value="1"/>
</dbReference>
<sequence length="793" mass="91760">MEIKVLEPSEVTSDYSSKKFELELDDYINRLDTITDSEKLKRTILLDFSELANFYISTSDLNFQGISSITRDSKEGYLFHYALAKPFKDLMLLHRDVFLQLQIASHKGEENVVEKESIDKHTIESKSILHQALNAFQKAIEQEYRTISRFEKGGKDISKQTKHQLNPWLVYKMQFENILEQFQLIDTAGLTFQKVIDIFNSIKSHTISSYESSLEEAKNSEETIEKVSISLEKMNDNEEISLVITEIELAVKKIETSGRKLEGFTDLVENKVKSLATLNFPTATNEGLLLIKKIDFNRSVKKWLDYELLPYLIDLWENQNNLASYYKHSLLNLKSSLKLIKNNKSLAPVNAQITTLKEIQRTIGLNIRKQQQIISQIIIKLTNQLLATNIYTSEEFLEVSFQSSLNQYTAGSSGFLMDWFQKIKIAFKSLNSSYEKTISSSPDNLVEKAINCINFRMVKEENAHYDTLFLNKNFIGDLFLVPRIEEENKLDICFNDWQKGFNKSALITGNNLSGKTTFMEDFAKKHFGKDIIILETDSTITIEGRKFKTTQNLKEALQEAKKNIYNTKPVLLIDDLEYWRSEEISFLDNVRALVNFVLSESDRIFVMVSISQAMQRHLDQRLPFSNAFTTRIDLNKTNSEEIFKAVLIRHGASHKKLVNKDRYAMSPKQIEKKVQELSGNFKNNIGEVLQAWAYSTKMIDNNLVIFEEAECNFEDFFSSEELIILKYVYLYKFVNEVLLKSFLGKGYNINFDSGIKRLINTKVLWRNSNGNLILNRVITSDIFEILRYRGTIN</sequence>
<dbReference type="Gene3D" id="3.40.50.300">
    <property type="entry name" value="P-loop containing nucleotide triphosphate hydrolases"/>
    <property type="match status" value="1"/>
</dbReference>
<protein>
    <submittedName>
        <fullName evidence="2">ATP-binding protein</fullName>
    </submittedName>
</protein>